<organism evidence="2 3">
    <name type="scientific">Blastococcus jejuensis</name>
    <dbReference type="NCBI Taxonomy" id="351224"/>
    <lineage>
        <taxon>Bacteria</taxon>
        <taxon>Bacillati</taxon>
        <taxon>Actinomycetota</taxon>
        <taxon>Actinomycetes</taxon>
        <taxon>Geodermatophilales</taxon>
        <taxon>Geodermatophilaceae</taxon>
        <taxon>Blastococcus</taxon>
    </lineage>
</organism>
<dbReference type="Proteomes" id="UP001499924">
    <property type="component" value="Unassembled WGS sequence"/>
</dbReference>
<keyword evidence="3" id="KW-1185">Reference proteome</keyword>
<dbReference type="Pfam" id="PF19690">
    <property type="entry name" value="DUF6191"/>
    <property type="match status" value="1"/>
</dbReference>
<evidence type="ECO:0000256" key="1">
    <source>
        <dbReference type="SAM" id="Phobius"/>
    </source>
</evidence>
<reference evidence="3" key="1">
    <citation type="journal article" date="2019" name="Int. J. Syst. Evol. Microbiol.">
        <title>The Global Catalogue of Microorganisms (GCM) 10K type strain sequencing project: providing services to taxonomists for standard genome sequencing and annotation.</title>
        <authorList>
            <consortium name="The Broad Institute Genomics Platform"/>
            <consortium name="The Broad Institute Genome Sequencing Center for Infectious Disease"/>
            <person name="Wu L."/>
            <person name="Ma J."/>
        </authorList>
    </citation>
    <scope>NUCLEOTIDE SEQUENCE [LARGE SCALE GENOMIC DNA]</scope>
    <source>
        <strain evidence="3">JCM 15614</strain>
    </source>
</reference>
<gene>
    <name evidence="2" type="ORF">GCM10010531_08640</name>
</gene>
<evidence type="ECO:0000313" key="3">
    <source>
        <dbReference type="Proteomes" id="UP001499924"/>
    </source>
</evidence>
<comment type="caution">
    <text evidence="2">The sequence shown here is derived from an EMBL/GenBank/DDBJ whole genome shotgun (WGS) entry which is preliminary data.</text>
</comment>
<name>A0ABP6NWT7_9ACTN</name>
<protein>
    <submittedName>
        <fullName evidence="2">Uncharacterized protein</fullName>
    </submittedName>
</protein>
<keyword evidence="1" id="KW-1133">Transmembrane helix</keyword>
<accession>A0ABP6NWT7</accession>
<evidence type="ECO:0000313" key="2">
    <source>
        <dbReference type="EMBL" id="GAA3159514.1"/>
    </source>
</evidence>
<dbReference type="InterPro" id="IPR045684">
    <property type="entry name" value="DUF6191"/>
</dbReference>
<feature type="transmembrane region" description="Helical" evidence="1">
    <location>
        <begin position="20"/>
        <end position="44"/>
    </location>
</feature>
<keyword evidence="1" id="KW-0812">Transmembrane</keyword>
<keyword evidence="1" id="KW-0472">Membrane</keyword>
<sequence length="117" mass="12555">MHASPRRTVARRAGPGGTTVVGMGLVLALTLPGLAVLLVVLAALEQLWSRVGRRSPLHRRERHALSAGGLDVFSAALAPGRAVDLEVQRSREVRRDDAEDGAPPYRRIDLDSGVAYL</sequence>
<proteinExistence type="predicted"/>
<dbReference type="EMBL" id="BAAAVV010000002">
    <property type="protein sequence ID" value="GAA3159514.1"/>
    <property type="molecule type" value="Genomic_DNA"/>
</dbReference>